<gene>
    <name evidence="2" type="ORF">CLPU_6c00080</name>
</gene>
<dbReference type="Gene3D" id="1.10.10.2910">
    <property type="match status" value="1"/>
</dbReference>
<dbReference type="Pfam" id="PF06114">
    <property type="entry name" value="Peptidase_M78"/>
    <property type="match status" value="1"/>
</dbReference>
<reference evidence="3" key="1">
    <citation type="submission" date="2015-07" db="EMBL/GenBank/DDBJ databases">
        <title>Draft genome sequence of the purine-degrading Gottschalkia purinilyticum DSM 1384 (formerly Clostridium purinilyticum).</title>
        <authorList>
            <person name="Poehlein A."/>
            <person name="Schiel-Bengelsdorf B."/>
            <person name="Bengelsdorf F.R."/>
            <person name="Daniel R."/>
            <person name="Duerre P."/>
        </authorList>
    </citation>
    <scope>NUCLEOTIDE SEQUENCE [LARGE SCALE GENOMIC DNA]</scope>
    <source>
        <strain evidence="3">DSM 1384</strain>
    </source>
</reference>
<feature type="domain" description="IrrE N-terminal-like" evidence="1">
    <location>
        <begin position="25"/>
        <end position="115"/>
    </location>
</feature>
<dbReference type="OrthoDB" id="9816277at2"/>
<name>A0A0L0WAP7_GOTPU</name>
<sequence length="143" mass="16314">MIKNIVDGLIELSGTRNPFEICNFLGIQVLIHDLGSQILGFFQKTKDGTEILHINSRLDDIKRKYICSHELGHAILEPDLNISFFIENPLVVKSKHEIKADKFAAELLIHDNLLESYEGFTLEQIAIAENINKELLNLKFNIK</sequence>
<dbReference type="AlphaFoldDB" id="A0A0L0WAP7"/>
<accession>A0A0L0WAP7</accession>
<evidence type="ECO:0000313" key="2">
    <source>
        <dbReference type="EMBL" id="KNF08522.1"/>
    </source>
</evidence>
<protein>
    <recommendedName>
        <fullName evidence="1">IrrE N-terminal-like domain-containing protein</fullName>
    </recommendedName>
</protein>
<evidence type="ECO:0000259" key="1">
    <source>
        <dbReference type="Pfam" id="PF06114"/>
    </source>
</evidence>
<evidence type="ECO:0000313" key="3">
    <source>
        <dbReference type="Proteomes" id="UP000037267"/>
    </source>
</evidence>
<keyword evidence="3" id="KW-1185">Reference proteome</keyword>
<dbReference type="EMBL" id="LGSS01000006">
    <property type="protein sequence ID" value="KNF08522.1"/>
    <property type="molecule type" value="Genomic_DNA"/>
</dbReference>
<dbReference type="Proteomes" id="UP000037267">
    <property type="component" value="Unassembled WGS sequence"/>
</dbReference>
<organism evidence="2 3">
    <name type="scientific">Gottschalkia purinilytica</name>
    <name type="common">Clostridium purinilyticum</name>
    <dbReference type="NCBI Taxonomy" id="1503"/>
    <lineage>
        <taxon>Bacteria</taxon>
        <taxon>Bacillati</taxon>
        <taxon>Bacillota</taxon>
        <taxon>Tissierellia</taxon>
        <taxon>Tissierellales</taxon>
        <taxon>Gottschalkiaceae</taxon>
        <taxon>Gottschalkia</taxon>
    </lineage>
</organism>
<dbReference type="STRING" id="1503.CLPU_6c00080"/>
<comment type="caution">
    <text evidence="2">The sequence shown here is derived from an EMBL/GenBank/DDBJ whole genome shotgun (WGS) entry which is preliminary data.</text>
</comment>
<dbReference type="RefSeq" id="WP_050355051.1">
    <property type="nucleotide sequence ID" value="NZ_LGSS01000006.1"/>
</dbReference>
<dbReference type="InterPro" id="IPR010359">
    <property type="entry name" value="IrrE_HExxH"/>
</dbReference>
<proteinExistence type="predicted"/>